<feature type="compositionally biased region" description="Low complexity" evidence="1">
    <location>
        <begin position="591"/>
        <end position="609"/>
    </location>
</feature>
<feature type="compositionally biased region" description="Pro residues" evidence="1">
    <location>
        <begin position="35"/>
        <end position="44"/>
    </location>
</feature>
<feature type="region of interest" description="Disordered" evidence="1">
    <location>
        <begin position="846"/>
        <end position="865"/>
    </location>
</feature>
<evidence type="ECO:0000256" key="1">
    <source>
        <dbReference type="SAM" id="MobiDB-lite"/>
    </source>
</evidence>
<feature type="signal peptide" evidence="2">
    <location>
        <begin position="1"/>
        <end position="18"/>
    </location>
</feature>
<organism evidence="3 4">
    <name type="scientific">Oryza sativa subsp. japonica</name>
    <name type="common">Rice</name>
    <dbReference type="NCBI Taxonomy" id="39947"/>
    <lineage>
        <taxon>Eukaryota</taxon>
        <taxon>Viridiplantae</taxon>
        <taxon>Streptophyta</taxon>
        <taxon>Embryophyta</taxon>
        <taxon>Tracheophyta</taxon>
        <taxon>Spermatophyta</taxon>
        <taxon>Magnoliopsida</taxon>
        <taxon>Liliopsida</taxon>
        <taxon>Poales</taxon>
        <taxon>Poaceae</taxon>
        <taxon>BOP clade</taxon>
        <taxon>Oryzoideae</taxon>
        <taxon>Oryzeae</taxon>
        <taxon>Oryzinae</taxon>
        <taxon>Oryza</taxon>
        <taxon>Oryza sativa</taxon>
    </lineage>
</organism>
<dbReference type="Proteomes" id="UP000000763">
    <property type="component" value="Chromosome 10"/>
</dbReference>
<dbReference type="AlphaFoldDB" id="Q8S829"/>
<gene>
    <name evidence="3" type="primary">OSJNBa0053D03.28</name>
</gene>
<proteinExistence type="predicted"/>
<sequence>MYCISIGCCAILRSLGLASLLGQGRLSRRRDTTPCRPPSSSPPPKRPDGNHAAARTTAARGLLPRGRDAWSRQPRPSSKATTTTAVTWRQRRCRIRRSPGVDLAWVPSRAAGGGEARGGGRVSELRPPGDKAARCGRVVLVAAWSYGGGSGGAAVWRQRLDHMEVVARPCEGGGGEAIWLMPRWQEEEQRLAGGSSRIVERLATAEAGEARLVAEEVAAVRGGATKLQVRRDVACRRGGGGRRSGKREASAGGRWPRRGRGGMVKWGNGAYHRRGKASAAARGSSSHRWCSSSMSPARRHFSRGGAAVAAGQTVSAATIVGRKRCPPPLPDTTIAAAAALWGKESLRVEGVRDNKGGNPLLLNSDAWPPRVTAYRSRPPPSLLAIAAASLQGGEPAAGSVAARTGGGGPAVVRQGGPAVAWRGGGGGSVSGSVRLGEECSRGGGSARRKDVGGCGLARRPPGGGSARLGTDEEVQWRRLGKAELATAARGSTIYPFPQIRPFFPDRRSSQQQRALLSARLTSGTQLWLLSVGKSQRDIPCISAVQNESNGDGAWARLQVEISRFQPIRRPARAQDALSLRRTQLRLALRSAYAGASPRPRPAAAATGEAPGRRASREWRGTCAAVVIPERRQAAATGGAWRRPATGPDDVLMQGRAGSWPRAVAARTPPQSWRARRPRAGVAVASLLAGSRSRRRPDAGEAQQRCKRAGKIGGGRCLGRGMAGWAAGGDISTYRRAQPSSTLHYRAQLSPDSEWSDSEDDCFVVATCSPIRLFFVNYVAMEADHAGARGGACPLPRGVLWLAAHGRCSSPSADYSSGRRATHPGCVVTSPGHQPCAVLADRCGVRRPRAHGSSHGPASHAQGHPRPALAVLGLVRSGEETTIRITITPPHPSPPPCPSLSPAHCSTASVVA</sequence>
<feature type="region of interest" description="Disordered" evidence="1">
    <location>
        <begin position="590"/>
        <end position="615"/>
    </location>
</feature>
<evidence type="ECO:0000313" key="3">
    <source>
        <dbReference type="EMBL" id="AAM00964.1"/>
    </source>
</evidence>
<feature type="region of interest" description="Disordered" evidence="1">
    <location>
        <begin position="236"/>
        <end position="261"/>
    </location>
</feature>
<reference evidence="4" key="2">
    <citation type="journal article" date="2008" name="Nucleic Acids Res.">
        <title>The rice annotation project database (RAP-DB): 2008 update.</title>
        <authorList>
            <consortium name="The rice annotation project (RAP)"/>
        </authorList>
    </citation>
    <scope>GENOME REANNOTATION</scope>
    <source>
        <strain evidence="4">cv. Nipponbare</strain>
    </source>
</reference>
<name>Q8S829_ORYSJ</name>
<keyword evidence="2" id="KW-0732">Signal</keyword>
<accession>Q8S829</accession>
<feature type="region of interest" description="Disordered" evidence="1">
    <location>
        <begin position="437"/>
        <end position="468"/>
    </location>
</feature>
<evidence type="ECO:0000313" key="4">
    <source>
        <dbReference type="Proteomes" id="UP000000763"/>
    </source>
</evidence>
<reference evidence="4" key="1">
    <citation type="journal article" date="2005" name="Nature">
        <title>The map-based sequence of the rice genome.</title>
        <authorList>
            <consortium name="International rice genome sequencing project (IRGSP)"/>
            <person name="Matsumoto T."/>
            <person name="Wu J."/>
            <person name="Kanamori H."/>
            <person name="Katayose Y."/>
            <person name="Fujisawa M."/>
            <person name="Namiki N."/>
            <person name="Mizuno H."/>
            <person name="Yamamoto K."/>
            <person name="Antonio B.A."/>
            <person name="Baba T."/>
            <person name="Sakata K."/>
            <person name="Nagamura Y."/>
            <person name="Aoki H."/>
            <person name="Arikawa K."/>
            <person name="Arita K."/>
            <person name="Bito T."/>
            <person name="Chiden Y."/>
            <person name="Fujitsuka N."/>
            <person name="Fukunaka R."/>
            <person name="Hamada M."/>
            <person name="Harada C."/>
            <person name="Hayashi A."/>
            <person name="Hijishita S."/>
            <person name="Honda M."/>
            <person name="Hosokawa S."/>
            <person name="Ichikawa Y."/>
            <person name="Idonuma A."/>
            <person name="Iijima M."/>
            <person name="Ikeda M."/>
            <person name="Ikeno M."/>
            <person name="Ito K."/>
            <person name="Ito S."/>
            <person name="Ito T."/>
            <person name="Ito Y."/>
            <person name="Ito Y."/>
            <person name="Iwabuchi A."/>
            <person name="Kamiya K."/>
            <person name="Karasawa W."/>
            <person name="Kurita K."/>
            <person name="Katagiri S."/>
            <person name="Kikuta A."/>
            <person name="Kobayashi H."/>
            <person name="Kobayashi N."/>
            <person name="Machita K."/>
            <person name="Maehara T."/>
            <person name="Masukawa M."/>
            <person name="Mizubayashi T."/>
            <person name="Mukai Y."/>
            <person name="Nagasaki H."/>
            <person name="Nagata Y."/>
            <person name="Naito S."/>
            <person name="Nakashima M."/>
            <person name="Nakama Y."/>
            <person name="Nakamichi Y."/>
            <person name="Nakamura M."/>
            <person name="Meguro A."/>
            <person name="Negishi M."/>
            <person name="Ohta I."/>
            <person name="Ohta T."/>
            <person name="Okamoto M."/>
            <person name="Ono N."/>
            <person name="Saji S."/>
            <person name="Sakaguchi M."/>
            <person name="Sakai K."/>
            <person name="Shibata M."/>
            <person name="Shimokawa T."/>
            <person name="Song J."/>
            <person name="Takazaki Y."/>
            <person name="Terasawa K."/>
            <person name="Tsugane M."/>
            <person name="Tsuji K."/>
            <person name="Ueda S."/>
            <person name="Waki K."/>
            <person name="Yamagata H."/>
            <person name="Yamamoto M."/>
            <person name="Yamamoto S."/>
            <person name="Yamane H."/>
            <person name="Yoshiki S."/>
            <person name="Yoshihara R."/>
            <person name="Yukawa K."/>
            <person name="Zhong H."/>
            <person name="Yano M."/>
            <person name="Yuan Q."/>
            <person name="Ouyang S."/>
            <person name="Liu J."/>
            <person name="Jones K.M."/>
            <person name="Gansberger K."/>
            <person name="Moffat K."/>
            <person name="Hill J."/>
            <person name="Bera J."/>
            <person name="Fadrosh D."/>
            <person name="Jin S."/>
            <person name="Johri S."/>
            <person name="Kim M."/>
            <person name="Overton L."/>
            <person name="Reardon M."/>
            <person name="Tsitrin T."/>
            <person name="Vuong H."/>
            <person name="Weaver B."/>
            <person name="Ciecko A."/>
            <person name="Tallon L."/>
            <person name="Jackson J."/>
            <person name="Pai G."/>
            <person name="Aken S.V."/>
            <person name="Utterback T."/>
            <person name="Reidmuller S."/>
            <person name="Feldblyum T."/>
            <person name="Hsiao J."/>
            <person name="Zismann V."/>
            <person name="Iobst S."/>
            <person name="de Vazeille A.R."/>
            <person name="Buell C.R."/>
            <person name="Ying K."/>
            <person name="Li Y."/>
            <person name="Lu T."/>
            <person name="Huang Y."/>
            <person name="Zhao Q."/>
            <person name="Feng Q."/>
            <person name="Zhang L."/>
            <person name="Zhu J."/>
            <person name="Weng Q."/>
            <person name="Mu J."/>
            <person name="Lu Y."/>
            <person name="Fan D."/>
            <person name="Liu Y."/>
            <person name="Guan J."/>
            <person name="Zhang Y."/>
            <person name="Yu S."/>
            <person name="Liu X."/>
            <person name="Zhang Y."/>
            <person name="Hong G."/>
            <person name="Han B."/>
            <person name="Choisne N."/>
            <person name="Demange N."/>
            <person name="Orjeda G."/>
            <person name="Samain S."/>
            <person name="Cattolico L."/>
            <person name="Pelletier E."/>
            <person name="Couloux A."/>
            <person name="Segurens B."/>
            <person name="Wincker P."/>
            <person name="D'Hont A."/>
            <person name="Scarpelli C."/>
            <person name="Weissenbach J."/>
            <person name="Salanoubat M."/>
            <person name="Quetier F."/>
            <person name="Yu Y."/>
            <person name="Kim H.R."/>
            <person name="Rambo T."/>
            <person name="Currie J."/>
            <person name="Collura K."/>
            <person name="Luo M."/>
            <person name="Yang T."/>
            <person name="Ammiraju J.S.S."/>
            <person name="Engler F."/>
            <person name="Soderlund C."/>
            <person name="Wing R.A."/>
            <person name="Palmer L.E."/>
            <person name="de la Bastide M."/>
            <person name="Spiegel L."/>
            <person name="Nascimento L."/>
            <person name="Zutavern T."/>
            <person name="O'Shaughnessy A."/>
            <person name="Dike S."/>
            <person name="Dedhia N."/>
            <person name="Preston R."/>
            <person name="Balija V."/>
            <person name="McCombie W.R."/>
            <person name="Chow T."/>
            <person name="Chen H."/>
            <person name="Chung M."/>
            <person name="Chen C."/>
            <person name="Shaw J."/>
            <person name="Wu H."/>
            <person name="Hsiao K."/>
            <person name="Chao Y."/>
            <person name="Chu M."/>
            <person name="Cheng C."/>
            <person name="Hour A."/>
            <person name="Lee P."/>
            <person name="Lin S."/>
            <person name="Lin Y."/>
            <person name="Liou J."/>
            <person name="Liu S."/>
            <person name="Hsing Y."/>
            <person name="Raghuvanshi S."/>
            <person name="Mohanty A."/>
            <person name="Bharti A.K."/>
            <person name="Gaur A."/>
            <person name="Gupta V."/>
            <person name="Kumar D."/>
            <person name="Ravi V."/>
            <person name="Vij S."/>
            <person name="Kapur A."/>
            <person name="Khurana P."/>
            <person name="Khurana P."/>
            <person name="Khurana J.P."/>
            <person name="Tyagi A.K."/>
            <person name="Gaikwad K."/>
            <person name="Singh A."/>
            <person name="Dalal V."/>
            <person name="Srivastava S."/>
            <person name="Dixit A."/>
            <person name="Pal A.K."/>
            <person name="Ghazi I.A."/>
            <person name="Yadav M."/>
            <person name="Pandit A."/>
            <person name="Bhargava A."/>
            <person name="Sureshbabu K."/>
            <person name="Batra K."/>
            <person name="Sharma T.R."/>
            <person name="Mohapatra T."/>
            <person name="Singh N.K."/>
            <person name="Messing J."/>
            <person name="Nelson A.B."/>
            <person name="Fuks G."/>
            <person name="Kavchok S."/>
            <person name="Keizer G."/>
            <person name="Linton E."/>
            <person name="Llaca V."/>
            <person name="Song R."/>
            <person name="Tanyolac B."/>
            <person name="Young S."/>
            <person name="Ho-Il K."/>
            <person name="Hahn J.H."/>
            <person name="Sangsakoo G."/>
            <person name="Vanavichit A."/>
            <person name="de Mattos Luiz.A.T."/>
            <person name="Zimmer P.D."/>
            <person name="Malone G."/>
            <person name="Dellagostin O."/>
            <person name="de Oliveira A.C."/>
            <person name="Bevan M."/>
            <person name="Bancroft I."/>
            <person name="Minx P."/>
            <person name="Cordum H."/>
            <person name="Wilson R."/>
            <person name="Cheng Z."/>
            <person name="Jin W."/>
            <person name="Jiang J."/>
            <person name="Leong S.A."/>
            <person name="Iwama H."/>
            <person name="Gojobori T."/>
            <person name="Itoh T."/>
            <person name="Niimura Y."/>
            <person name="Fujii Y."/>
            <person name="Habara T."/>
            <person name="Sakai H."/>
            <person name="Sato Y."/>
            <person name="Wilson G."/>
            <person name="Kumar K."/>
            <person name="McCouch S."/>
            <person name="Juretic N."/>
            <person name="Hoen D."/>
            <person name="Wright S."/>
            <person name="Bruskiewich R."/>
            <person name="Bureau T."/>
            <person name="Miyao A."/>
            <person name="Hirochika H."/>
            <person name="Nishikawa T."/>
            <person name="Kadowaki K."/>
            <person name="Sugiura M."/>
            <person name="Burr B."/>
            <person name="Sasaki T."/>
        </authorList>
    </citation>
    <scope>NUCLEOTIDE SEQUENCE [LARGE SCALE GENOMIC DNA]</scope>
    <source>
        <strain evidence="4">cv. Nipponbare</strain>
    </source>
</reference>
<feature type="chain" id="PRO_5004313595" evidence="2">
    <location>
        <begin position="19"/>
        <end position="911"/>
    </location>
</feature>
<evidence type="ECO:0000256" key="2">
    <source>
        <dbReference type="SAM" id="SignalP"/>
    </source>
</evidence>
<dbReference type="EMBL" id="AC021892">
    <property type="protein sequence ID" value="AAM00964.1"/>
    <property type="molecule type" value="Genomic_DNA"/>
</dbReference>
<feature type="compositionally biased region" description="Polar residues" evidence="1">
    <location>
        <begin position="74"/>
        <end position="87"/>
    </location>
</feature>
<protein>
    <submittedName>
        <fullName evidence="3">Uncharacterized protein</fullName>
    </submittedName>
</protein>
<feature type="region of interest" description="Disordered" evidence="1">
    <location>
        <begin position="26"/>
        <end position="87"/>
    </location>
</feature>